<accession>A0A9P5X1E2</accession>
<dbReference type="EMBL" id="MU151561">
    <property type="protein sequence ID" value="KAF9442834.1"/>
    <property type="molecule type" value="Genomic_DNA"/>
</dbReference>
<evidence type="ECO:0000256" key="1">
    <source>
        <dbReference type="ARBA" id="ARBA00022737"/>
    </source>
</evidence>
<evidence type="ECO:0000313" key="5">
    <source>
        <dbReference type="Proteomes" id="UP000807342"/>
    </source>
</evidence>
<dbReference type="SUPFAM" id="SSF52540">
    <property type="entry name" value="P-loop containing nucleoside triphosphate hydrolases"/>
    <property type="match status" value="1"/>
</dbReference>
<evidence type="ECO:0000313" key="4">
    <source>
        <dbReference type="EMBL" id="KAF9442834.1"/>
    </source>
</evidence>
<dbReference type="Pfam" id="PF24883">
    <property type="entry name" value="NPHP3_N"/>
    <property type="match status" value="1"/>
</dbReference>
<dbReference type="Gene3D" id="3.40.50.300">
    <property type="entry name" value="P-loop containing nucleotide triphosphate hydrolases"/>
    <property type="match status" value="1"/>
</dbReference>
<dbReference type="PANTHER" id="PTHR10039:SF17">
    <property type="entry name" value="FUNGAL STAND N-TERMINAL GOODBYE DOMAIN-CONTAINING PROTEIN-RELATED"/>
    <property type="match status" value="1"/>
</dbReference>
<dbReference type="OrthoDB" id="7464126at2759"/>
<dbReference type="InterPro" id="IPR027417">
    <property type="entry name" value="P-loop_NTPase"/>
</dbReference>
<name>A0A9P5X1E2_9AGAR</name>
<evidence type="ECO:0000256" key="2">
    <source>
        <dbReference type="SAM" id="MobiDB-lite"/>
    </source>
</evidence>
<reference evidence="4" key="1">
    <citation type="submission" date="2020-11" db="EMBL/GenBank/DDBJ databases">
        <authorList>
            <consortium name="DOE Joint Genome Institute"/>
            <person name="Ahrendt S."/>
            <person name="Riley R."/>
            <person name="Andreopoulos W."/>
            <person name="Labutti K."/>
            <person name="Pangilinan J."/>
            <person name="Ruiz-Duenas F.J."/>
            <person name="Barrasa J.M."/>
            <person name="Sanchez-Garcia M."/>
            <person name="Camarero S."/>
            <person name="Miyauchi S."/>
            <person name="Serrano A."/>
            <person name="Linde D."/>
            <person name="Babiker R."/>
            <person name="Drula E."/>
            <person name="Ayuso-Fernandez I."/>
            <person name="Pacheco R."/>
            <person name="Padilla G."/>
            <person name="Ferreira P."/>
            <person name="Barriuso J."/>
            <person name="Kellner H."/>
            <person name="Castanera R."/>
            <person name="Alfaro M."/>
            <person name="Ramirez L."/>
            <person name="Pisabarro A.G."/>
            <person name="Kuo A."/>
            <person name="Tritt A."/>
            <person name="Lipzen A."/>
            <person name="He G."/>
            <person name="Yan M."/>
            <person name="Ng V."/>
            <person name="Cullen D."/>
            <person name="Martin F."/>
            <person name="Rosso M.-N."/>
            <person name="Henrissat B."/>
            <person name="Hibbett D."/>
            <person name="Martinez A.T."/>
            <person name="Grigoriev I.V."/>
        </authorList>
    </citation>
    <scope>NUCLEOTIDE SEQUENCE</scope>
    <source>
        <strain evidence="4">MF-IS2</strain>
    </source>
</reference>
<feature type="region of interest" description="Disordered" evidence="2">
    <location>
        <begin position="697"/>
        <end position="736"/>
    </location>
</feature>
<keyword evidence="1" id="KW-0677">Repeat</keyword>
<dbReference type="InterPro" id="IPR056884">
    <property type="entry name" value="NPHP3-like_N"/>
</dbReference>
<keyword evidence="5" id="KW-1185">Reference proteome</keyword>
<proteinExistence type="predicted"/>
<evidence type="ECO:0000259" key="3">
    <source>
        <dbReference type="Pfam" id="PF24883"/>
    </source>
</evidence>
<dbReference type="Proteomes" id="UP000807342">
    <property type="component" value="Unassembled WGS sequence"/>
</dbReference>
<gene>
    <name evidence="4" type="ORF">P691DRAFT_779197</name>
</gene>
<organism evidence="4 5">
    <name type="scientific">Macrolepiota fuliginosa MF-IS2</name>
    <dbReference type="NCBI Taxonomy" id="1400762"/>
    <lineage>
        <taxon>Eukaryota</taxon>
        <taxon>Fungi</taxon>
        <taxon>Dikarya</taxon>
        <taxon>Basidiomycota</taxon>
        <taxon>Agaricomycotina</taxon>
        <taxon>Agaricomycetes</taxon>
        <taxon>Agaricomycetidae</taxon>
        <taxon>Agaricales</taxon>
        <taxon>Agaricineae</taxon>
        <taxon>Agaricaceae</taxon>
        <taxon>Macrolepiota</taxon>
    </lineage>
</organism>
<feature type="domain" description="Nephrocystin 3-like N-terminal" evidence="3">
    <location>
        <begin position="107"/>
        <end position="268"/>
    </location>
</feature>
<dbReference type="AlphaFoldDB" id="A0A9P5X1E2"/>
<feature type="compositionally biased region" description="Acidic residues" evidence="2">
    <location>
        <begin position="717"/>
        <end position="730"/>
    </location>
</feature>
<comment type="caution">
    <text evidence="4">The sequence shown here is derived from an EMBL/GenBank/DDBJ whole genome shotgun (WGS) entry which is preliminary data.</text>
</comment>
<sequence length="760" mass="85550">MSGPQLGHVEALGSSGRSYPMVAEGVQPLLVDSGYVHNTTPRGHFSGAHDFIIKDTTMNDYNNYFITGQPVLDRLMDAGAPDAGLNANARYPPPKCHPDSRRRILEKLEQWLLDPHWGMFWLYGPAGVGKSAIAQTFAEHAKTLERLGAAYFFFAPDDKRSDPLCLIPSLAYQLAVLDAPYKEALAPLFAADPSILRKTLHLQFQRLIVDPFSLLASRPQHATRHPYLVVIDGLDECSDELAQDELICLINKASQRKDLPLLWLICSRPEPYLMYTFSRPDYSIRCYREELVIDDETRRDVERYLRDSFEKILTSSRYVITVPQDGCWPPQDDFRVISRASSGLFIFAETVIRVVNDPEVRNPTIQLKLLLGMLKGLNHVGARNPLRALDIFYTRILSKVSDLYLPVVTDFLGFRIYSDRHTVRGVEVLCGAEGILHGAMEDLHSVVRVPPLEDAAKKFISFYHKSFGDYLKDHRRSGRFHPSKGRFITTVVAKGLPIYNHFLACRNPDRVLPEELALSQSITQQWPFDGNEMAVGFRTLWHLSNAKQKDVLTADDTASCFTAIRDLNFSLTETNGTLYFFSLQNAIYQDWNTNIEQDFLRTHVVDEPTDTKLLHHLSILTNGKPIKPIDITRAEPLGGLGRCTMGYAIVGWGSKACIACIYRGYATSETWEIYLGTQSPPTTDQISEFRTWEEVTESYEARQEDTTQLGEKGGESDYSEDTGVDGEYEEGIGLGGGYEDIESNITGFRAGPVPWGTSYS</sequence>
<protein>
    <recommendedName>
        <fullName evidence="3">Nephrocystin 3-like N-terminal domain-containing protein</fullName>
    </recommendedName>
</protein>
<dbReference type="PANTHER" id="PTHR10039">
    <property type="entry name" value="AMELOGENIN"/>
    <property type="match status" value="1"/>
</dbReference>